<dbReference type="EnsemblBacteria" id="ABY35244">
    <property type="protein sequence ID" value="ABY35244"/>
    <property type="gene ID" value="Caur_2032"/>
</dbReference>
<feature type="region of interest" description="Disordered" evidence="5">
    <location>
        <begin position="340"/>
        <end position="365"/>
    </location>
</feature>
<dbReference type="Gene3D" id="3.60.21.10">
    <property type="match status" value="1"/>
</dbReference>
<evidence type="ECO:0000256" key="6">
    <source>
        <dbReference type="SAM" id="Phobius"/>
    </source>
</evidence>
<name>A9WEI2_CHLAA</name>
<evidence type="ECO:0000256" key="1">
    <source>
        <dbReference type="ARBA" id="ARBA00001968"/>
    </source>
</evidence>
<feature type="domain" description="Calcineurin-like phosphoesterase" evidence="7">
    <location>
        <begin position="111"/>
        <end position="271"/>
    </location>
</feature>
<dbReference type="FunFam" id="3.60.21.10:FF:000028">
    <property type="entry name" value="Putative metallophosphoesterase"/>
    <property type="match status" value="1"/>
</dbReference>
<keyword evidence="6" id="KW-0472">Membrane</keyword>
<keyword evidence="2" id="KW-0479">Metal-binding</keyword>
<evidence type="ECO:0000256" key="4">
    <source>
        <dbReference type="ARBA" id="ARBA00061089"/>
    </source>
</evidence>
<dbReference type="PANTHER" id="PTHR31302:SF31">
    <property type="entry name" value="PHOSPHODIESTERASE YAEI"/>
    <property type="match status" value="1"/>
</dbReference>
<evidence type="ECO:0000313" key="8">
    <source>
        <dbReference type="EMBL" id="ABY35244.1"/>
    </source>
</evidence>
<comment type="similarity">
    <text evidence="4">Belongs to the metallophosphoesterase superfamily.</text>
</comment>
<dbReference type="HOGENOM" id="CLU_025443_3_2_0"/>
<dbReference type="Pfam" id="PF00149">
    <property type="entry name" value="Metallophos"/>
    <property type="match status" value="1"/>
</dbReference>
<proteinExistence type="inferred from homology"/>
<dbReference type="GO" id="GO:0009245">
    <property type="term" value="P:lipid A biosynthetic process"/>
    <property type="evidence" value="ECO:0000318"/>
    <property type="project" value="GO_Central"/>
</dbReference>
<dbReference type="STRING" id="324602.Caur_2032"/>
<dbReference type="KEGG" id="cau:Caur_2032"/>
<dbReference type="GO" id="GO:0008758">
    <property type="term" value="F:UDP-2,3-diacylglucosamine hydrolase activity"/>
    <property type="evidence" value="ECO:0000318"/>
    <property type="project" value="GO_Central"/>
</dbReference>
<evidence type="ECO:0000256" key="2">
    <source>
        <dbReference type="ARBA" id="ARBA00022723"/>
    </source>
</evidence>
<comment type="cofactor">
    <cofactor evidence="1">
        <name>a divalent metal cation</name>
        <dbReference type="ChEBI" id="CHEBI:60240"/>
    </cofactor>
</comment>
<dbReference type="SUPFAM" id="SSF56300">
    <property type="entry name" value="Metallo-dependent phosphatases"/>
    <property type="match status" value="1"/>
</dbReference>
<feature type="transmembrane region" description="Helical" evidence="6">
    <location>
        <begin position="42"/>
        <end position="62"/>
    </location>
</feature>
<dbReference type="AlphaFoldDB" id="A9WEI2"/>
<dbReference type="EMBL" id="CP000909">
    <property type="protein sequence ID" value="ABY35244.1"/>
    <property type="molecule type" value="Genomic_DNA"/>
</dbReference>
<keyword evidence="3" id="KW-0378">Hydrolase</keyword>
<keyword evidence="6" id="KW-1133">Transmembrane helix</keyword>
<dbReference type="Proteomes" id="UP000002008">
    <property type="component" value="Chromosome"/>
</dbReference>
<dbReference type="FunCoup" id="A9WEI2">
    <property type="interactions" value="161"/>
</dbReference>
<evidence type="ECO:0000256" key="5">
    <source>
        <dbReference type="SAM" id="MobiDB-lite"/>
    </source>
</evidence>
<dbReference type="InterPro" id="IPR051158">
    <property type="entry name" value="Metallophosphoesterase_sf"/>
</dbReference>
<keyword evidence="9" id="KW-1185">Reference proteome</keyword>
<evidence type="ECO:0000256" key="3">
    <source>
        <dbReference type="ARBA" id="ARBA00022801"/>
    </source>
</evidence>
<dbReference type="InterPro" id="IPR004843">
    <property type="entry name" value="Calcineurin-like_PHP"/>
</dbReference>
<dbReference type="PATRIC" id="fig|324602.8.peg.2306"/>
<accession>A9WEI2</accession>
<organism evidence="8 9">
    <name type="scientific">Chloroflexus aurantiacus (strain ATCC 29366 / DSM 635 / J-10-fl)</name>
    <dbReference type="NCBI Taxonomy" id="324602"/>
    <lineage>
        <taxon>Bacteria</taxon>
        <taxon>Bacillati</taxon>
        <taxon>Chloroflexota</taxon>
        <taxon>Chloroflexia</taxon>
        <taxon>Chloroflexales</taxon>
        <taxon>Chloroflexineae</taxon>
        <taxon>Chloroflexaceae</taxon>
        <taxon>Chloroflexus</taxon>
    </lineage>
</organism>
<evidence type="ECO:0000259" key="7">
    <source>
        <dbReference type="Pfam" id="PF00149"/>
    </source>
</evidence>
<dbReference type="PANTHER" id="PTHR31302">
    <property type="entry name" value="TRANSMEMBRANE PROTEIN WITH METALLOPHOSPHOESTERASE DOMAIN-RELATED"/>
    <property type="match status" value="1"/>
</dbReference>
<dbReference type="InterPro" id="IPR029052">
    <property type="entry name" value="Metallo-depent_PP-like"/>
</dbReference>
<dbReference type="GO" id="GO:0046872">
    <property type="term" value="F:metal ion binding"/>
    <property type="evidence" value="ECO:0007669"/>
    <property type="project" value="UniProtKB-KW"/>
</dbReference>
<dbReference type="InParanoid" id="A9WEI2"/>
<gene>
    <name evidence="8" type="ordered locus">Caur_2032</name>
</gene>
<keyword evidence="6" id="KW-0812">Transmembrane</keyword>
<dbReference type="eggNOG" id="COG1408">
    <property type="taxonomic scope" value="Bacteria"/>
</dbReference>
<evidence type="ECO:0000313" key="9">
    <source>
        <dbReference type="Proteomes" id="UP000002008"/>
    </source>
</evidence>
<protein>
    <submittedName>
        <fullName evidence="8">Metallophosphoesterase</fullName>
    </submittedName>
</protein>
<dbReference type="GO" id="GO:0016020">
    <property type="term" value="C:membrane"/>
    <property type="evidence" value="ECO:0007669"/>
    <property type="project" value="GOC"/>
</dbReference>
<reference evidence="9" key="1">
    <citation type="journal article" date="2011" name="BMC Genomics">
        <title>Complete genome sequence of the filamentous anoxygenic phototrophic bacterium Chloroflexus aurantiacus.</title>
        <authorList>
            <person name="Tang K.H."/>
            <person name="Barry K."/>
            <person name="Chertkov O."/>
            <person name="Dalin E."/>
            <person name="Han C.S."/>
            <person name="Hauser L.J."/>
            <person name="Honchak B.M."/>
            <person name="Karbach L.E."/>
            <person name="Land M.L."/>
            <person name="Lapidus A."/>
            <person name="Larimer F.W."/>
            <person name="Mikhailova N."/>
            <person name="Pitluck S."/>
            <person name="Pierson B.K."/>
            <person name="Blankenship R.E."/>
        </authorList>
    </citation>
    <scope>NUCLEOTIDE SEQUENCE [LARGE SCALE GENOMIC DNA]</scope>
    <source>
        <strain evidence="9">ATCC 29366 / DSM 635 / J-10-fl</strain>
    </source>
</reference>
<dbReference type="CDD" id="cd07385">
    <property type="entry name" value="MPP_YkuE_C"/>
    <property type="match status" value="1"/>
</dbReference>
<sequence length="365" mass="39502">MQEMPVLRPLCTTDSSSTQGCAMTTTLPSIRKQRDRQPRLRYSPRWIGAGLAGSVLAGVAGFYGGLPITLALAGAGAMSAGYALTIEPRRIRLTVKDLSFEHLPSGLDGLTIGQLSDLHLGHRYSFTNAHQAIDQLLATQPEIIVLTGDLVQTRAAISRLPDVLRRLHAPLGVYAVPGNHDYWEGMPHIATMLREHGIQLLINRHRLIERQGARLLLAGVDDHWDGSPDLELAVGGAPAHDFRILLAHCPDIADEAATAGFHLQLSGHTHGGHVRLPGLGPLCLPRHGWRYDMGHFQVGSMHLFVSRGISGLPLRLGCPPEVNLFQLRRIAAETGDAQSATLRAHGDHGEAARFQRPSAGSPARD</sequence>
<feature type="compositionally biased region" description="Basic and acidic residues" evidence="5">
    <location>
        <begin position="344"/>
        <end position="353"/>
    </location>
</feature>